<evidence type="ECO:0000313" key="1">
    <source>
        <dbReference type="EMBL" id="KAH7927132.1"/>
    </source>
</evidence>
<proteinExistence type="predicted"/>
<evidence type="ECO:0000313" key="2">
    <source>
        <dbReference type="Proteomes" id="UP000790709"/>
    </source>
</evidence>
<reference evidence="1" key="1">
    <citation type="journal article" date="2021" name="New Phytol.">
        <title>Evolutionary innovations through gain and loss of genes in the ectomycorrhizal Boletales.</title>
        <authorList>
            <person name="Wu G."/>
            <person name="Miyauchi S."/>
            <person name="Morin E."/>
            <person name="Kuo A."/>
            <person name="Drula E."/>
            <person name="Varga T."/>
            <person name="Kohler A."/>
            <person name="Feng B."/>
            <person name="Cao Y."/>
            <person name="Lipzen A."/>
            <person name="Daum C."/>
            <person name="Hundley H."/>
            <person name="Pangilinan J."/>
            <person name="Johnson J."/>
            <person name="Barry K."/>
            <person name="LaButti K."/>
            <person name="Ng V."/>
            <person name="Ahrendt S."/>
            <person name="Min B."/>
            <person name="Choi I.G."/>
            <person name="Park H."/>
            <person name="Plett J.M."/>
            <person name="Magnuson J."/>
            <person name="Spatafora J.W."/>
            <person name="Nagy L.G."/>
            <person name="Henrissat B."/>
            <person name="Grigoriev I.V."/>
            <person name="Yang Z.L."/>
            <person name="Xu J."/>
            <person name="Martin F.M."/>
        </authorList>
    </citation>
    <scope>NUCLEOTIDE SEQUENCE</scope>
    <source>
        <strain evidence="1">KUC20120723A-06</strain>
    </source>
</reference>
<gene>
    <name evidence="1" type="ORF">BV22DRAFT_1118441</name>
</gene>
<name>A0ACB8BNH3_9AGAM</name>
<protein>
    <submittedName>
        <fullName evidence="1">Uncharacterized protein</fullName>
    </submittedName>
</protein>
<keyword evidence="2" id="KW-1185">Reference proteome</keyword>
<sequence length="413" mass="46052">MYPALQPDDSYRGAREIKPFSLRGWVFHSKSFCCCIPVRFGFVLLTLMSFLLGGALAALIWFELSHSWEITSKQHTALVITGIVESLLFILSIIGFIGVVASKQTFVVIYTYTIYIHFILNLIVGIYFLVEMRQSSRETVVDWCSESLAGTSKESACITLQNIPEYVFIVVTAVVLFLELFFSMFALKPVFLDGAVIASRYVHRLRTQKKANRERRIGYYHAVPAPSLPPKHSRTQSDASDIVELLPSRDSAYSNYSSYDDPYDTSDVLDIGPQPTTSYAALSTRDTDLTGHSRQESQQGTHNTDTASSRRFRALPPRPSTSTQSSIPSSSTPSSGRPSDGAQTTAPSSYQTRNHSPSSSDDDRRSLYSSEQVSTAAHSALMSHAFYVQPVVELPPPYHDGRQRPPQPRRQKP</sequence>
<comment type="caution">
    <text evidence="1">The sequence shown here is derived from an EMBL/GenBank/DDBJ whole genome shotgun (WGS) entry which is preliminary data.</text>
</comment>
<organism evidence="1 2">
    <name type="scientific">Leucogyrophana mollusca</name>
    <dbReference type="NCBI Taxonomy" id="85980"/>
    <lineage>
        <taxon>Eukaryota</taxon>
        <taxon>Fungi</taxon>
        <taxon>Dikarya</taxon>
        <taxon>Basidiomycota</taxon>
        <taxon>Agaricomycotina</taxon>
        <taxon>Agaricomycetes</taxon>
        <taxon>Agaricomycetidae</taxon>
        <taxon>Boletales</taxon>
        <taxon>Boletales incertae sedis</taxon>
        <taxon>Leucogyrophana</taxon>
    </lineage>
</organism>
<dbReference type="Proteomes" id="UP000790709">
    <property type="component" value="Unassembled WGS sequence"/>
</dbReference>
<accession>A0ACB8BNH3</accession>
<dbReference type="EMBL" id="MU266371">
    <property type="protein sequence ID" value="KAH7927132.1"/>
    <property type="molecule type" value="Genomic_DNA"/>
</dbReference>